<protein>
    <submittedName>
        <fullName evidence="2">Uncharacterized protein</fullName>
    </submittedName>
</protein>
<dbReference type="Proteomes" id="UP000241890">
    <property type="component" value="Unassembled WGS sequence"/>
</dbReference>
<proteinExistence type="predicted"/>
<dbReference type="AlphaFoldDB" id="A0A2R5GZK3"/>
<feature type="region of interest" description="Disordered" evidence="1">
    <location>
        <begin position="200"/>
        <end position="223"/>
    </location>
</feature>
<evidence type="ECO:0000256" key="1">
    <source>
        <dbReference type="SAM" id="MobiDB-lite"/>
    </source>
</evidence>
<sequence length="343" mass="38241">MGSQNIRVGLAVQRRADTLSKLVLATIASSLGELEDAALLSLGVEAIHSAKLCGKLGSVLPVLFDERNIPESLIPPESLVRANAPGSSVWPLASILAQPGYNAAPQGHVDVESVKRWVHFMNTRVEQGSGRVLPEDAVEDLQSIQYMGFHELVRQVMVSNFERGEALLELWRMKTELDDLEKQDLKKKISALEAKLRQGALSKESKTGTSQRPAPTRKKFRPSHRVSVFDHATIARVDMQRFSEIDTPKIQSFNAKKKANEPTRASTAGPHDSPRKSSILPIFERFFLDLESELPDQSTQSTLSLNPDEHLRSKALYKDLCEALEKVHELEEENERLRLTGHT</sequence>
<dbReference type="EMBL" id="BEYU01000157">
    <property type="protein sequence ID" value="GBG33474.1"/>
    <property type="molecule type" value="Genomic_DNA"/>
</dbReference>
<comment type="caution">
    <text evidence="2">The sequence shown here is derived from an EMBL/GenBank/DDBJ whole genome shotgun (WGS) entry which is preliminary data.</text>
</comment>
<organism evidence="2 3">
    <name type="scientific">Hondaea fermentalgiana</name>
    <dbReference type="NCBI Taxonomy" id="2315210"/>
    <lineage>
        <taxon>Eukaryota</taxon>
        <taxon>Sar</taxon>
        <taxon>Stramenopiles</taxon>
        <taxon>Bigyra</taxon>
        <taxon>Labyrinthulomycetes</taxon>
        <taxon>Thraustochytrida</taxon>
        <taxon>Thraustochytriidae</taxon>
        <taxon>Hondaea</taxon>
    </lineage>
</organism>
<evidence type="ECO:0000313" key="2">
    <source>
        <dbReference type="EMBL" id="GBG33474.1"/>
    </source>
</evidence>
<reference evidence="2 3" key="1">
    <citation type="submission" date="2017-12" db="EMBL/GenBank/DDBJ databases">
        <title>Sequencing, de novo assembly and annotation of complete genome of a new Thraustochytrid species, strain FCC1311.</title>
        <authorList>
            <person name="Sedici K."/>
            <person name="Godart F."/>
            <person name="Aiese Cigliano R."/>
            <person name="Sanseverino W."/>
            <person name="Barakat M."/>
            <person name="Ortet P."/>
            <person name="Marechal E."/>
            <person name="Cagnac O."/>
            <person name="Amato A."/>
        </authorList>
    </citation>
    <scope>NUCLEOTIDE SEQUENCE [LARGE SCALE GENOMIC DNA]</scope>
</reference>
<evidence type="ECO:0000313" key="3">
    <source>
        <dbReference type="Proteomes" id="UP000241890"/>
    </source>
</evidence>
<name>A0A2R5GZK3_9STRA</name>
<gene>
    <name evidence="2" type="ORF">FCC1311_096972</name>
</gene>
<dbReference type="InParanoid" id="A0A2R5GZK3"/>
<feature type="region of interest" description="Disordered" evidence="1">
    <location>
        <begin position="249"/>
        <end position="276"/>
    </location>
</feature>
<keyword evidence="3" id="KW-1185">Reference proteome</keyword>
<accession>A0A2R5GZK3</accession>